<evidence type="ECO:0000256" key="5">
    <source>
        <dbReference type="ARBA" id="ARBA00022475"/>
    </source>
</evidence>
<dbReference type="PRINTS" id="PR00950">
    <property type="entry name" value="TYPE3IMSPROT"/>
</dbReference>
<feature type="transmembrane region" description="Helical" evidence="14">
    <location>
        <begin position="113"/>
        <end position="135"/>
    </location>
</feature>
<dbReference type="InterPro" id="IPR002010">
    <property type="entry name" value="T3SS_IM_R"/>
</dbReference>
<dbReference type="AlphaFoldDB" id="A0A371J8D9"/>
<dbReference type="FunFam" id="3.40.1690.10:FF:000001">
    <property type="entry name" value="Flagellar biosynthetic protein FlhB"/>
    <property type="match status" value="1"/>
</dbReference>
<keyword evidence="12" id="KW-1006">Bacterial flagellum protein export</keyword>
<feature type="transmembrane region" description="Helical" evidence="14">
    <location>
        <begin position="442"/>
        <end position="460"/>
    </location>
</feature>
<sequence>MIFVFIRITAFFVATNILFPSGTPKTFKVAFSLFLSTIISLLLDINIDVKSLESLANYSIIETSTGLILGYITSICFNSLKIAGRLVDQQIGLSMANTYDPHTQSQSTLIENLLYWMGVVVFFSINGHHMLLTGIQESFNIIPIGKLVIDDSLTYILKIFVDYFIIGFKIAIPIVVALIITELIMGMISRSVPQFNVMIVGMPVKMLVGVAVIITVLPFVLKELHNLFNQLPNILDGSFALNSEMLFPIGVFLSTGDKTEEATEKKKKDERKKGNVAKSKEVVTALTLAGVVLVVYTMSDFIINEIKILIVDFLVMDFSTSVSYKTIEAISTKACITFAKIFLPIGIGILILGIIANVIQSGLLLSNEGLKPKLSKINPISGLKNMFSMKALGTMIKSILVIVVLGYVGFSFAKENYNAILNTGDIYFPYLMTSVINIIKKLLGDILLVVVIIAVLDYVYQKYSHKKQLKMTKQEIREEYKQMEGDPQIKSKIRQKQRQMATQRMMQSVPESTVILTNPTHLSIAIRYEKGKDTTPIVVAKGADLIALKIREIAKEHDIPIIENKPLARMIYKKVDIDKEIPSDMYQAVAEVLVAVYKIKNQYKKL</sequence>
<evidence type="ECO:0000256" key="7">
    <source>
        <dbReference type="ARBA" id="ARBA00022795"/>
    </source>
</evidence>
<evidence type="ECO:0000256" key="12">
    <source>
        <dbReference type="ARBA" id="ARBA00023225"/>
    </source>
</evidence>
<dbReference type="NCBIfam" id="TIGR00328">
    <property type="entry name" value="flhB"/>
    <property type="match status" value="1"/>
</dbReference>
<dbReference type="RefSeq" id="WP_094368688.1">
    <property type="nucleotide sequence ID" value="NZ_NOJY02000004.1"/>
</dbReference>
<dbReference type="GO" id="GO:0009425">
    <property type="term" value="C:bacterial-type flagellum basal body"/>
    <property type="evidence" value="ECO:0007669"/>
    <property type="project" value="UniProtKB-SubCell"/>
</dbReference>
<feature type="transmembrane region" description="Helical" evidence="14">
    <location>
        <begin position="59"/>
        <end position="80"/>
    </location>
</feature>
<evidence type="ECO:0000256" key="1">
    <source>
        <dbReference type="ARBA" id="ARBA00002578"/>
    </source>
</evidence>
<dbReference type="GO" id="GO:0006605">
    <property type="term" value="P:protein targeting"/>
    <property type="evidence" value="ECO:0007669"/>
    <property type="project" value="UniProtKB-UniRule"/>
</dbReference>
<proteinExistence type="inferred from homology"/>
<keyword evidence="10 14" id="KW-0472">Membrane</keyword>
<dbReference type="NCBIfam" id="NF009411">
    <property type="entry name" value="PRK12772.1"/>
    <property type="match status" value="1"/>
</dbReference>
<feature type="transmembrane region" description="Helical" evidence="14">
    <location>
        <begin position="282"/>
        <end position="303"/>
    </location>
</feature>
<evidence type="ECO:0000256" key="14">
    <source>
        <dbReference type="RuleBase" id="RU362071"/>
    </source>
</evidence>
<keyword evidence="11 14" id="KW-0975">Bacterial flagellum</keyword>
<dbReference type="GO" id="GO:0009306">
    <property type="term" value="P:protein secretion"/>
    <property type="evidence" value="ECO:0007669"/>
    <property type="project" value="InterPro"/>
</dbReference>
<dbReference type="OrthoDB" id="9807950at2"/>
<keyword evidence="7" id="KW-1005">Bacterial flagellum biogenesis</keyword>
<dbReference type="Pfam" id="PF01311">
    <property type="entry name" value="Bac_export_1"/>
    <property type="match status" value="1"/>
</dbReference>
<evidence type="ECO:0000256" key="8">
    <source>
        <dbReference type="ARBA" id="ARBA00022927"/>
    </source>
</evidence>
<keyword evidence="9 14" id="KW-1133">Transmembrane helix</keyword>
<evidence type="ECO:0000256" key="9">
    <source>
        <dbReference type="ARBA" id="ARBA00022989"/>
    </source>
</evidence>
<accession>A0A371J8D9</accession>
<dbReference type="InterPro" id="IPR029025">
    <property type="entry name" value="T3SS_substrate_exporter_C"/>
</dbReference>
<keyword evidence="8" id="KW-0653">Protein transport</keyword>
<evidence type="ECO:0000256" key="10">
    <source>
        <dbReference type="ARBA" id="ARBA00023136"/>
    </source>
</evidence>
<dbReference type="Gene3D" id="3.40.1690.10">
    <property type="entry name" value="secretion proteins EscU"/>
    <property type="match status" value="1"/>
</dbReference>
<dbReference type="PANTHER" id="PTHR30531:SF12">
    <property type="entry name" value="FLAGELLAR BIOSYNTHETIC PROTEIN FLHB"/>
    <property type="match status" value="1"/>
</dbReference>
<dbReference type="Pfam" id="PF01312">
    <property type="entry name" value="Bac_export_2"/>
    <property type="match status" value="1"/>
</dbReference>
<evidence type="ECO:0000256" key="2">
    <source>
        <dbReference type="ARBA" id="ARBA00009772"/>
    </source>
</evidence>
<comment type="subcellular location">
    <subcellularLocation>
        <location evidence="14">Cell membrane</location>
        <topology evidence="14">Multi-pass membrane protein</topology>
    </subcellularLocation>
    <subcellularLocation>
        <location evidence="14">Bacterial flagellum basal body</location>
    </subcellularLocation>
</comment>
<feature type="transmembrane region" description="Helical" evidence="14">
    <location>
        <begin position="155"/>
        <end position="180"/>
    </location>
</feature>
<dbReference type="Proteomes" id="UP000215694">
    <property type="component" value="Unassembled WGS sequence"/>
</dbReference>
<evidence type="ECO:0000256" key="6">
    <source>
        <dbReference type="ARBA" id="ARBA00022692"/>
    </source>
</evidence>
<keyword evidence="16" id="KW-1185">Reference proteome</keyword>
<dbReference type="InterPro" id="IPR006136">
    <property type="entry name" value="FlhB"/>
</dbReference>
<protein>
    <recommendedName>
        <fullName evidence="13 14">Flagellar biosynthetic protein FliR</fullName>
    </recommendedName>
</protein>
<dbReference type="NCBIfam" id="TIGR01400">
    <property type="entry name" value="fliR"/>
    <property type="match status" value="1"/>
</dbReference>
<evidence type="ECO:0000256" key="3">
    <source>
        <dbReference type="ARBA" id="ARBA00010690"/>
    </source>
</evidence>
<gene>
    <name evidence="15" type="ORF">CHL78_003170</name>
</gene>
<feature type="transmembrane region" description="Helical" evidence="14">
    <location>
        <begin position="387"/>
        <end position="408"/>
    </location>
</feature>
<dbReference type="PANTHER" id="PTHR30531">
    <property type="entry name" value="FLAGELLAR BIOSYNTHETIC PROTEIN FLHB"/>
    <property type="match status" value="1"/>
</dbReference>
<evidence type="ECO:0000256" key="13">
    <source>
        <dbReference type="NCBIfam" id="TIGR01400"/>
    </source>
</evidence>
<evidence type="ECO:0000313" key="15">
    <source>
        <dbReference type="EMBL" id="RDY28936.1"/>
    </source>
</evidence>
<comment type="similarity">
    <text evidence="3">Belongs to the type III secretion exporter family.</text>
</comment>
<dbReference type="EMBL" id="NOJY02000004">
    <property type="protein sequence ID" value="RDY28936.1"/>
    <property type="molecule type" value="Genomic_DNA"/>
</dbReference>
<reference evidence="15 16" key="1">
    <citation type="journal article" date="2017" name="Genome Announc.">
        <title>Draft Genome Sequence of Romboutsia weinsteinii sp. nov. Strain CCRI-19649(T) Isolated from Surface Water.</title>
        <authorList>
            <person name="Maheux A.F."/>
            <person name="Boudreau D.K."/>
            <person name="Berube E."/>
            <person name="Boissinot M."/>
            <person name="Cantin P."/>
            <person name="Raymond F."/>
            <person name="Corbeil J."/>
            <person name="Omar R.F."/>
            <person name="Bergeron M.G."/>
        </authorList>
    </citation>
    <scope>NUCLEOTIDE SEQUENCE [LARGE SCALE GENOMIC DNA]</scope>
    <source>
        <strain evidence="15 16">CCRI-19649</strain>
    </source>
</reference>
<dbReference type="GO" id="GO:0044780">
    <property type="term" value="P:bacterial-type flagellum assembly"/>
    <property type="evidence" value="ECO:0007669"/>
    <property type="project" value="UniProtKB-UniRule"/>
</dbReference>
<dbReference type="SUPFAM" id="SSF160544">
    <property type="entry name" value="EscU C-terminal domain-like"/>
    <property type="match status" value="1"/>
</dbReference>
<organism evidence="15 16">
    <name type="scientific">Romboutsia weinsteinii</name>
    <dbReference type="NCBI Taxonomy" id="2020949"/>
    <lineage>
        <taxon>Bacteria</taxon>
        <taxon>Bacillati</taxon>
        <taxon>Bacillota</taxon>
        <taxon>Clostridia</taxon>
        <taxon>Peptostreptococcales</taxon>
        <taxon>Peptostreptococcaceae</taxon>
        <taxon>Romboutsia</taxon>
    </lineage>
</organism>
<keyword evidence="6 14" id="KW-0812">Transmembrane</keyword>
<comment type="function">
    <text evidence="1 14">Role in flagellar biosynthesis.</text>
</comment>
<comment type="similarity">
    <text evidence="2 14">Belongs to the FliR/MopE/SpaR family.</text>
</comment>
<evidence type="ECO:0000256" key="4">
    <source>
        <dbReference type="ARBA" id="ARBA00022448"/>
    </source>
</evidence>
<feature type="transmembrane region" description="Helical" evidence="14">
    <location>
        <begin position="341"/>
        <end position="366"/>
    </location>
</feature>
<comment type="caution">
    <text evidence="15">The sequence shown here is derived from an EMBL/GenBank/DDBJ whole genome shotgun (WGS) entry which is preliminary data.</text>
</comment>
<evidence type="ECO:0000256" key="11">
    <source>
        <dbReference type="ARBA" id="ARBA00023143"/>
    </source>
</evidence>
<keyword evidence="4" id="KW-0813">Transport</keyword>
<name>A0A371J8D9_9FIRM</name>
<dbReference type="InterPro" id="IPR006135">
    <property type="entry name" value="T3SS_substrate_exporter"/>
</dbReference>
<dbReference type="InterPro" id="IPR006303">
    <property type="entry name" value="FliR"/>
</dbReference>
<dbReference type="Gene3D" id="6.10.250.2080">
    <property type="match status" value="1"/>
</dbReference>
<keyword evidence="5 14" id="KW-1003">Cell membrane</keyword>
<dbReference type="GO" id="GO:0005886">
    <property type="term" value="C:plasma membrane"/>
    <property type="evidence" value="ECO:0007669"/>
    <property type="project" value="UniProtKB-SubCell"/>
</dbReference>
<feature type="transmembrane region" description="Helical" evidence="14">
    <location>
        <begin position="200"/>
        <end position="221"/>
    </location>
</feature>
<evidence type="ECO:0000313" key="16">
    <source>
        <dbReference type="Proteomes" id="UP000215694"/>
    </source>
</evidence>
<feature type="transmembrane region" description="Helical" evidence="14">
    <location>
        <begin position="30"/>
        <end position="47"/>
    </location>
</feature>